<evidence type="ECO:0000256" key="4">
    <source>
        <dbReference type="ARBA" id="ARBA00023235"/>
    </source>
</evidence>
<comment type="function">
    <text evidence="5">Responsible for synthesis of pseudouridine from uracil-55 in the psi GC loop of transfer RNAs.</text>
</comment>
<dbReference type="SUPFAM" id="SSF55120">
    <property type="entry name" value="Pseudouridine synthase"/>
    <property type="match status" value="1"/>
</dbReference>
<accession>A0A1M7GFF6</accession>
<evidence type="ECO:0000256" key="1">
    <source>
        <dbReference type="ARBA" id="ARBA00000385"/>
    </source>
</evidence>
<reference evidence="9 10" key="1">
    <citation type="submission" date="2016-11" db="EMBL/GenBank/DDBJ databases">
        <authorList>
            <person name="Jaros S."/>
            <person name="Januszkiewicz K."/>
            <person name="Wedrychowicz H."/>
        </authorList>
    </citation>
    <scope>NUCLEOTIDE SEQUENCE [LARGE SCALE GENOMIC DNA]</scope>
    <source>
        <strain evidence="9 10">ACAM 12</strain>
    </source>
</reference>
<protein>
    <recommendedName>
        <fullName evidence="5">tRNA pseudouridine synthase B</fullName>
        <ecNumber evidence="5">5.4.99.25</ecNumber>
    </recommendedName>
    <alternativeName>
        <fullName evidence="5">tRNA pseudouridine(55) synthase</fullName>
        <shortName evidence="5">Psi55 synthase</shortName>
    </alternativeName>
    <alternativeName>
        <fullName evidence="5">tRNA pseudouridylate synthase</fullName>
    </alternativeName>
    <alternativeName>
        <fullName evidence="5">tRNA-uridine isomerase</fullName>
    </alternativeName>
</protein>
<dbReference type="InterPro" id="IPR020103">
    <property type="entry name" value="PsdUridine_synth_cat_dom_sf"/>
</dbReference>
<dbReference type="InParanoid" id="A0A1M7GFF6"/>
<name>A0A1M7GFF6_9GAMM</name>
<keyword evidence="4 5" id="KW-0413">Isomerase</keyword>
<dbReference type="InterPro" id="IPR036974">
    <property type="entry name" value="PUA_sf"/>
</dbReference>
<comment type="similarity">
    <text evidence="2 5">Belongs to the pseudouridine synthase TruB family. Type 1 subfamily.</text>
</comment>
<evidence type="ECO:0000256" key="5">
    <source>
        <dbReference type="HAMAP-Rule" id="MF_01080"/>
    </source>
</evidence>
<keyword evidence="10" id="KW-1185">Reference proteome</keyword>
<dbReference type="Pfam" id="PF16198">
    <property type="entry name" value="TruB_C_2"/>
    <property type="match status" value="1"/>
</dbReference>
<evidence type="ECO:0000259" key="7">
    <source>
        <dbReference type="Pfam" id="PF09157"/>
    </source>
</evidence>
<dbReference type="PANTHER" id="PTHR13767">
    <property type="entry name" value="TRNA-PSEUDOURIDINE SYNTHASE"/>
    <property type="match status" value="1"/>
</dbReference>
<evidence type="ECO:0000259" key="8">
    <source>
        <dbReference type="Pfam" id="PF16198"/>
    </source>
</evidence>
<sequence>MARRRRGLPVNGVLLLDKPQGLSSNHALQRVRRLFQAQKAGHTGTLDPMATGLLPICLGEATKFSAHLLEADKVYRTRVELGVMTDTGDAEGAVIERREVPALDEATVTEAIARFHGEIEQIPPMYSALKHQGRKLYELAREGQHVERAARRITVYDARLTAFDAVIDNDVLKNSAFELEVRCSKGTYIRTLAEDIGLALGCGAHISALRRLETGPFDASGIWTLEALEALADQTAREAELMAPDVLVDHLPALALDDEAYQRLIHGQKAFLDNALSASELADEATVRLYRDTAFVGLGRIAGKADGVTTVAPKRLLSSAADA</sequence>
<evidence type="ECO:0000313" key="9">
    <source>
        <dbReference type="EMBL" id="SHM14951.1"/>
    </source>
</evidence>
<proteinExistence type="inferred from homology"/>
<gene>
    <name evidence="5" type="primary">truB</name>
    <name evidence="9" type="ORF">SAMN05878437_1490</name>
</gene>
<keyword evidence="3 5" id="KW-0819">tRNA processing</keyword>
<feature type="active site" description="Nucleophile" evidence="5">
    <location>
        <position position="47"/>
    </location>
</feature>
<dbReference type="Proteomes" id="UP000190911">
    <property type="component" value="Chromosome I"/>
</dbReference>
<dbReference type="GO" id="GO:0031119">
    <property type="term" value="P:tRNA pseudouridine synthesis"/>
    <property type="evidence" value="ECO:0007669"/>
    <property type="project" value="UniProtKB-UniRule"/>
</dbReference>
<dbReference type="InterPro" id="IPR002501">
    <property type="entry name" value="PsdUridine_synth_N"/>
</dbReference>
<dbReference type="CDD" id="cd02573">
    <property type="entry name" value="PseudoU_synth_EcTruB"/>
    <property type="match status" value="1"/>
</dbReference>
<dbReference type="InterPro" id="IPR015240">
    <property type="entry name" value="tRNA_sdUridine_synth_fam1_C"/>
</dbReference>
<dbReference type="Gene3D" id="3.30.2350.10">
    <property type="entry name" value="Pseudouridine synthase"/>
    <property type="match status" value="1"/>
</dbReference>
<dbReference type="AlphaFoldDB" id="A0A1M7GFF6"/>
<dbReference type="GO" id="GO:1990481">
    <property type="term" value="P:mRNA pseudouridine synthesis"/>
    <property type="evidence" value="ECO:0007669"/>
    <property type="project" value="TreeGrafter"/>
</dbReference>
<dbReference type="PANTHER" id="PTHR13767:SF2">
    <property type="entry name" value="PSEUDOURIDYLATE SYNTHASE TRUB1"/>
    <property type="match status" value="1"/>
</dbReference>
<evidence type="ECO:0000256" key="3">
    <source>
        <dbReference type="ARBA" id="ARBA00022694"/>
    </source>
</evidence>
<dbReference type="FunFam" id="3.30.2350.10:FF:000011">
    <property type="entry name" value="tRNA pseudouridine synthase B"/>
    <property type="match status" value="1"/>
</dbReference>
<dbReference type="GO" id="GO:0160148">
    <property type="term" value="F:tRNA pseudouridine(55) synthase activity"/>
    <property type="evidence" value="ECO:0007669"/>
    <property type="project" value="UniProtKB-EC"/>
</dbReference>
<dbReference type="Gene3D" id="2.30.130.10">
    <property type="entry name" value="PUA domain"/>
    <property type="match status" value="1"/>
</dbReference>
<comment type="catalytic activity">
    <reaction evidence="1 5">
        <text>uridine(55) in tRNA = pseudouridine(55) in tRNA</text>
        <dbReference type="Rhea" id="RHEA:42532"/>
        <dbReference type="Rhea" id="RHEA-COMP:10101"/>
        <dbReference type="Rhea" id="RHEA-COMP:10102"/>
        <dbReference type="ChEBI" id="CHEBI:65314"/>
        <dbReference type="ChEBI" id="CHEBI:65315"/>
        <dbReference type="EC" id="5.4.99.25"/>
    </reaction>
</comment>
<dbReference type="Pfam" id="PF09157">
    <property type="entry name" value="TruB-C_2"/>
    <property type="match status" value="1"/>
</dbReference>
<dbReference type="CDD" id="cd21152">
    <property type="entry name" value="PUA_TruB_bacterial"/>
    <property type="match status" value="1"/>
</dbReference>
<dbReference type="GO" id="GO:0003723">
    <property type="term" value="F:RNA binding"/>
    <property type="evidence" value="ECO:0007669"/>
    <property type="project" value="InterPro"/>
</dbReference>
<feature type="domain" description="tRNA pseudouridine synthase II TruB subfamily 1 C-terminal" evidence="7">
    <location>
        <begin position="252"/>
        <end position="317"/>
    </location>
</feature>
<dbReference type="RefSeq" id="WP_079552540.1">
    <property type="nucleotide sequence ID" value="NZ_LT670847.1"/>
</dbReference>
<dbReference type="InterPro" id="IPR032819">
    <property type="entry name" value="TruB_C"/>
</dbReference>
<dbReference type="FunCoup" id="A0A1M7GFF6">
    <property type="interactions" value="545"/>
</dbReference>
<feature type="domain" description="tRNA pseudouridylate synthase B C-terminal" evidence="8">
    <location>
        <begin position="190"/>
        <end position="241"/>
    </location>
</feature>
<dbReference type="OrthoDB" id="9802309at2"/>
<dbReference type="EC" id="5.4.99.25" evidence="5"/>
<evidence type="ECO:0000259" key="6">
    <source>
        <dbReference type="Pfam" id="PF01509"/>
    </source>
</evidence>
<evidence type="ECO:0000256" key="2">
    <source>
        <dbReference type="ARBA" id="ARBA00005642"/>
    </source>
</evidence>
<dbReference type="HAMAP" id="MF_01080">
    <property type="entry name" value="TruB_bact"/>
    <property type="match status" value="1"/>
</dbReference>
<dbReference type="STRING" id="29571.SAMN05878437_1490"/>
<dbReference type="NCBIfam" id="TIGR00431">
    <property type="entry name" value="TruB"/>
    <property type="match status" value="1"/>
</dbReference>
<feature type="domain" description="Pseudouridine synthase II N-terminal" evidence="6">
    <location>
        <begin position="32"/>
        <end position="189"/>
    </location>
</feature>
<dbReference type="EMBL" id="LT670847">
    <property type="protein sequence ID" value="SHM14951.1"/>
    <property type="molecule type" value="Genomic_DNA"/>
</dbReference>
<evidence type="ECO:0000313" key="10">
    <source>
        <dbReference type="Proteomes" id="UP000190911"/>
    </source>
</evidence>
<dbReference type="InterPro" id="IPR014780">
    <property type="entry name" value="tRNA_psdUridine_synth_TruB"/>
</dbReference>
<dbReference type="Pfam" id="PF01509">
    <property type="entry name" value="TruB_N"/>
    <property type="match status" value="1"/>
</dbReference>
<organism evidence="9 10">
    <name type="scientific">Vreelandella subglaciescola</name>
    <dbReference type="NCBI Taxonomy" id="29571"/>
    <lineage>
        <taxon>Bacteria</taxon>
        <taxon>Pseudomonadati</taxon>
        <taxon>Pseudomonadota</taxon>
        <taxon>Gammaproteobacteria</taxon>
        <taxon>Oceanospirillales</taxon>
        <taxon>Halomonadaceae</taxon>
        <taxon>Vreelandella</taxon>
    </lineage>
</organism>